<evidence type="ECO:0000256" key="2">
    <source>
        <dbReference type="SAM" id="MobiDB-lite"/>
    </source>
</evidence>
<dbReference type="EMBL" id="BAAAQX010000035">
    <property type="protein sequence ID" value="GAA2213726.1"/>
    <property type="molecule type" value="Genomic_DNA"/>
</dbReference>
<dbReference type="PANTHER" id="PTHR43283:SF11">
    <property type="entry name" value="BETA-LACTAMASE-RELATED DOMAIN-CONTAINING PROTEIN"/>
    <property type="match status" value="1"/>
</dbReference>
<comment type="caution">
    <text evidence="4">The sequence shown here is derived from an EMBL/GenBank/DDBJ whole genome shotgun (WGS) entry which is preliminary data.</text>
</comment>
<dbReference type="PANTHER" id="PTHR43283">
    <property type="entry name" value="BETA-LACTAMASE-RELATED"/>
    <property type="match status" value="1"/>
</dbReference>
<evidence type="ECO:0000313" key="4">
    <source>
        <dbReference type="EMBL" id="GAA2213726.1"/>
    </source>
</evidence>
<dbReference type="RefSeq" id="WP_344489882.1">
    <property type="nucleotide sequence ID" value="NZ_BAAAQX010000035.1"/>
</dbReference>
<gene>
    <name evidence="4" type="ORF">GCM10009850_091890</name>
</gene>
<dbReference type="GO" id="GO:0016787">
    <property type="term" value="F:hydrolase activity"/>
    <property type="evidence" value="ECO:0007669"/>
    <property type="project" value="UniProtKB-KW"/>
</dbReference>
<organism evidence="4 5">
    <name type="scientific">Nonomuraea monospora</name>
    <dbReference type="NCBI Taxonomy" id="568818"/>
    <lineage>
        <taxon>Bacteria</taxon>
        <taxon>Bacillati</taxon>
        <taxon>Actinomycetota</taxon>
        <taxon>Actinomycetes</taxon>
        <taxon>Streptosporangiales</taxon>
        <taxon>Streptosporangiaceae</taxon>
        <taxon>Nonomuraea</taxon>
    </lineage>
</organism>
<protein>
    <submittedName>
        <fullName evidence="4">Serine hydrolase domain-containing protein</fullName>
    </submittedName>
</protein>
<dbReference type="SUPFAM" id="SSF56601">
    <property type="entry name" value="beta-lactamase/transpeptidase-like"/>
    <property type="match status" value="1"/>
</dbReference>
<feature type="region of interest" description="Disordered" evidence="2">
    <location>
        <begin position="1"/>
        <end position="55"/>
    </location>
</feature>
<feature type="compositionally biased region" description="Basic and acidic residues" evidence="2">
    <location>
        <begin position="8"/>
        <end position="18"/>
    </location>
</feature>
<accession>A0ABP5PU81</accession>
<keyword evidence="1 4" id="KW-0378">Hydrolase</keyword>
<proteinExistence type="predicted"/>
<name>A0ABP5PU81_9ACTN</name>
<reference evidence="5" key="1">
    <citation type="journal article" date="2019" name="Int. J. Syst. Evol. Microbiol.">
        <title>The Global Catalogue of Microorganisms (GCM) 10K type strain sequencing project: providing services to taxonomists for standard genome sequencing and annotation.</title>
        <authorList>
            <consortium name="The Broad Institute Genomics Platform"/>
            <consortium name="The Broad Institute Genome Sequencing Center for Infectious Disease"/>
            <person name="Wu L."/>
            <person name="Ma J."/>
        </authorList>
    </citation>
    <scope>NUCLEOTIDE SEQUENCE [LARGE SCALE GENOMIC DNA]</scope>
    <source>
        <strain evidence="5">JCM 16114</strain>
    </source>
</reference>
<keyword evidence="5" id="KW-1185">Reference proteome</keyword>
<feature type="domain" description="Beta-lactamase-related" evidence="3">
    <location>
        <begin position="101"/>
        <end position="439"/>
    </location>
</feature>
<dbReference type="Pfam" id="PF00144">
    <property type="entry name" value="Beta-lactamase"/>
    <property type="match status" value="1"/>
</dbReference>
<dbReference type="Proteomes" id="UP001499843">
    <property type="component" value="Unassembled WGS sequence"/>
</dbReference>
<evidence type="ECO:0000256" key="1">
    <source>
        <dbReference type="ARBA" id="ARBA00022801"/>
    </source>
</evidence>
<dbReference type="InterPro" id="IPR050789">
    <property type="entry name" value="Diverse_Enzym_Activities"/>
</dbReference>
<evidence type="ECO:0000259" key="3">
    <source>
        <dbReference type="Pfam" id="PF00144"/>
    </source>
</evidence>
<dbReference type="Gene3D" id="3.40.710.10">
    <property type="entry name" value="DD-peptidase/beta-lactamase superfamily"/>
    <property type="match status" value="1"/>
</dbReference>
<dbReference type="InterPro" id="IPR001466">
    <property type="entry name" value="Beta-lactam-related"/>
</dbReference>
<evidence type="ECO:0000313" key="5">
    <source>
        <dbReference type="Proteomes" id="UP001499843"/>
    </source>
</evidence>
<sequence length="455" mass="48856">MTGSTAEPPRRTARDLLRPADGPSGSTASDPPGGPSGRTASGPLDGPTLRGRAHGPSRRAALGLLGAVPLTAGGVLAASGVAAAAGRSGGVPADLRPGGAFDRYVRDLAERDQFSGTVLLAHRGRHVLARAYGMADRERRIPNDLDTIYAMASASKPFTGLAVVRLAQEGRLRFYDKVGAHLDGFPAEIAEHVTVHQMLTHTSGMTDPTNDATDPRVFTSVEERNQDLAARARSQRLRFTPGTAKEYSSMGYEVLGELVAKVSGQPFHEYVREHVFERAGMADSAYYTRTRWLADERIAHPYMLQEDGTRVDGVRNLDKGGVSGVKGSNSARAFIGSGGGNGFTTAPDLVRFALALQRDELLKRAYTELYVNAKVSGPPLREGPADPRRGEAFHAYGPTASTFNDRRYISHGGGIAGGSTNWSIYLDLDWVAVVLCNYDLQIEPIIEQERSRITA</sequence>
<dbReference type="InterPro" id="IPR012338">
    <property type="entry name" value="Beta-lactam/transpept-like"/>
</dbReference>